<dbReference type="FunFam" id="3.90.45.10:FF:000003">
    <property type="entry name" value="Peptide deformylase"/>
    <property type="match status" value="1"/>
</dbReference>
<dbReference type="Gene3D" id="3.90.45.10">
    <property type="entry name" value="Peptide deformylase"/>
    <property type="match status" value="1"/>
</dbReference>
<evidence type="ECO:0000256" key="4">
    <source>
        <dbReference type="ARBA" id="ARBA00022917"/>
    </source>
</evidence>
<comment type="caution">
    <text evidence="6">The sequence shown here is derived from an EMBL/GenBank/DDBJ whole genome shotgun (WGS) entry which is preliminary data.</text>
</comment>
<dbReference type="NCBIfam" id="NF001159">
    <property type="entry name" value="PRK00150.1-3"/>
    <property type="match status" value="1"/>
</dbReference>
<organism evidence="6 7">
    <name type="scientific">Candidatus Sungiibacteriota bacterium</name>
    <dbReference type="NCBI Taxonomy" id="2750080"/>
    <lineage>
        <taxon>Bacteria</taxon>
        <taxon>Candidatus Sungiibacteriota</taxon>
    </lineage>
</organism>
<dbReference type="AlphaFoldDB" id="A0A931SB22"/>
<dbReference type="InterPro" id="IPR023635">
    <property type="entry name" value="Peptide_deformylase"/>
</dbReference>
<dbReference type="Proteomes" id="UP000724148">
    <property type="component" value="Unassembled WGS sequence"/>
</dbReference>
<dbReference type="PRINTS" id="PR01576">
    <property type="entry name" value="PDEFORMYLASE"/>
</dbReference>
<evidence type="ECO:0000313" key="6">
    <source>
        <dbReference type="EMBL" id="MBI2096708.1"/>
    </source>
</evidence>
<evidence type="ECO:0000256" key="2">
    <source>
        <dbReference type="ARBA" id="ARBA00022723"/>
    </source>
</evidence>
<dbReference type="InterPro" id="IPR036821">
    <property type="entry name" value="Peptide_deformylase_sf"/>
</dbReference>
<dbReference type="SUPFAM" id="SSF56420">
    <property type="entry name" value="Peptide deformylase"/>
    <property type="match status" value="1"/>
</dbReference>
<comment type="cofactor">
    <cofactor evidence="5">
        <name>Fe(2+)</name>
        <dbReference type="ChEBI" id="CHEBI:29033"/>
    </cofactor>
    <text evidence="5">Binds 1 Fe(2+) ion.</text>
</comment>
<dbReference type="PANTHER" id="PTHR10458:SF22">
    <property type="entry name" value="PEPTIDE DEFORMYLASE"/>
    <property type="match status" value="1"/>
</dbReference>
<proteinExistence type="inferred from homology"/>
<name>A0A931SB22_9BACT</name>
<feature type="binding site" evidence="5">
    <location>
        <position position="112"/>
    </location>
    <ligand>
        <name>Fe cation</name>
        <dbReference type="ChEBI" id="CHEBI:24875"/>
    </ligand>
</feature>
<reference evidence="6" key="1">
    <citation type="submission" date="2020-07" db="EMBL/GenBank/DDBJ databases">
        <title>Huge and variable diversity of episymbiotic CPR bacteria and DPANN archaea in groundwater ecosystems.</title>
        <authorList>
            <person name="He C.Y."/>
            <person name="Keren R."/>
            <person name="Whittaker M."/>
            <person name="Farag I.F."/>
            <person name="Doudna J."/>
            <person name="Cate J.H.D."/>
            <person name="Banfield J.F."/>
        </authorList>
    </citation>
    <scope>NUCLEOTIDE SEQUENCE</scope>
    <source>
        <strain evidence="6">NC_groundwater_193_Ag_S-0.1um_51_7</strain>
    </source>
</reference>
<protein>
    <recommendedName>
        <fullName evidence="5">Peptide deformylase</fullName>
        <shortName evidence="5">PDF</shortName>
        <ecNumber evidence="5">3.5.1.88</ecNumber>
    </recommendedName>
    <alternativeName>
        <fullName evidence="5">Polypeptide deformylase</fullName>
    </alternativeName>
</protein>
<dbReference type="HAMAP" id="MF_00163">
    <property type="entry name" value="Pep_deformylase"/>
    <property type="match status" value="1"/>
</dbReference>
<keyword evidence="5" id="KW-0408">Iron</keyword>
<dbReference type="CDD" id="cd00487">
    <property type="entry name" value="Pep_deformylase"/>
    <property type="match status" value="1"/>
</dbReference>
<comment type="catalytic activity">
    <reaction evidence="5">
        <text>N-terminal N-formyl-L-methionyl-[peptide] + H2O = N-terminal L-methionyl-[peptide] + formate</text>
        <dbReference type="Rhea" id="RHEA:24420"/>
        <dbReference type="Rhea" id="RHEA-COMP:10639"/>
        <dbReference type="Rhea" id="RHEA-COMP:10640"/>
        <dbReference type="ChEBI" id="CHEBI:15377"/>
        <dbReference type="ChEBI" id="CHEBI:15740"/>
        <dbReference type="ChEBI" id="CHEBI:49298"/>
        <dbReference type="ChEBI" id="CHEBI:64731"/>
        <dbReference type="EC" id="3.5.1.88"/>
    </reaction>
</comment>
<evidence type="ECO:0000313" key="7">
    <source>
        <dbReference type="Proteomes" id="UP000724148"/>
    </source>
</evidence>
<keyword evidence="2 5" id="KW-0479">Metal-binding</keyword>
<dbReference type="Pfam" id="PF01327">
    <property type="entry name" value="Pep_deformylase"/>
    <property type="match status" value="1"/>
</dbReference>
<dbReference type="PIRSF" id="PIRSF004749">
    <property type="entry name" value="Pep_def"/>
    <property type="match status" value="1"/>
</dbReference>
<feature type="binding site" evidence="5">
    <location>
        <position position="158"/>
    </location>
    <ligand>
        <name>Fe cation</name>
        <dbReference type="ChEBI" id="CHEBI:24875"/>
    </ligand>
</feature>
<dbReference type="GO" id="GO:0042586">
    <property type="term" value="F:peptide deformylase activity"/>
    <property type="evidence" value="ECO:0007669"/>
    <property type="project" value="UniProtKB-UniRule"/>
</dbReference>
<sequence length="181" mass="20188">MPGTCRPIITEPNPVLRRRSEEVLASSIPSAEIRKVIADLKATLAQSEDGIGIAAPQIGISLRIFVVSEEAKFVDRRSSTAKEVKKNWEPYVYINPEIKKFSVKKSESIEGCLSLPGKFGIVSRPDKISIEALDEHGQKIHHGASKFFARVLQHEMDHLNGILFIDKATRFVNVAKNNDRL</sequence>
<dbReference type="EC" id="3.5.1.88" evidence="5"/>
<evidence type="ECO:0000256" key="1">
    <source>
        <dbReference type="ARBA" id="ARBA00010759"/>
    </source>
</evidence>
<dbReference type="GO" id="GO:0046872">
    <property type="term" value="F:metal ion binding"/>
    <property type="evidence" value="ECO:0007669"/>
    <property type="project" value="UniProtKB-KW"/>
</dbReference>
<feature type="binding site" evidence="5">
    <location>
        <position position="154"/>
    </location>
    <ligand>
        <name>Fe cation</name>
        <dbReference type="ChEBI" id="CHEBI:24875"/>
    </ligand>
</feature>
<keyword evidence="3 5" id="KW-0378">Hydrolase</keyword>
<keyword evidence="4 5" id="KW-0648">Protein biosynthesis</keyword>
<gene>
    <name evidence="5 6" type="primary">def</name>
    <name evidence="6" type="ORF">HYT40_00930</name>
</gene>
<feature type="active site" evidence="5">
    <location>
        <position position="155"/>
    </location>
</feature>
<dbReference type="EMBL" id="JACOZA010000024">
    <property type="protein sequence ID" value="MBI2096708.1"/>
    <property type="molecule type" value="Genomic_DNA"/>
</dbReference>
<dbReference type="NCBIfam" id="TIGR00079">
    <property type="entry name" value="pept_deformyl"/>
    <property type="match status" value="1"/>
</dbReference>
<comment type="similarity">
    <text evidence="1 5">Belongs to the polypeptide deformylase family.</text>
</comment>
<comment type="function">
    <text evidence="5">Removes the formyl group from the N-terminal Met of newly synthesized proteins. Requires at least a dipeptide for an efficient rate of reaction. N-terminal L-methionine is a prerequisite for activity but the enzyme has broad specificity at other positions.</text>
</comment>
<evidence type="ECO:0000256" key="5">
    <source>
        <dbReference type="HAMAP-Rule" id="MF_00163"/>
    </source>
</evidence>
<evidence type="ECO:0000256" key="3">
    <source>
        <dbReference type="ARBA" id="ARBA00022801"/>
    </source>
</evidence>
<dbReference type="PANTHER" id="PTHR10458">
    <property type="entry name" value="PEPTIDE DEFORMYLASE"/>
    <property type="match status" value="1"/>
</dbReference>
<dbReference type="GO" id="GO:0006412">
    <property type="term" value="P:translation"/>
    <property type="evidence" value="ECO:0007669"/>
    <property type="project" value="UniProtKB-UniRule"/>
</dbReference>
<accession>A0A931SB22</accession>